<dbReference type="Gene3D" id="3.30.160.70">
    <property type="entry name" value="Methylated DNA-protein cysteine methyltransferase domain"/>
    <property type="match status" value="1"/>
</dbReference>
<accession>A0A6P2ULN5</accession>
<dbReference type="PANTHER" id="PTHR10815">
    <property type="entry name" value="METHYLATED-DNA--PROTEIN-CYSTEINE METHYLTRANSFERASE"/>
    <property type="match status" value="1"/>
</dbReference>
<evidence type="ECO:0000259" key="9">
    <source>
        <dbReference type="Pfam" id="PF01035"/>
    </source>
</evidence>
<keyword evidence="7" id="KW-0234">DNA repair</keyword>
<dbReference type="GO" id="GO:0032259">
    <property type="term" value="P:methylation"/>
    <property type="evidence" value="ECO:0007669"/>
    <property type="project" value="UniProtKB-KW"/>
</dbReference>
<dbReference type="InterPro" id="IPR001497">
    <property type="entry name" value="MethylDNA_cys_MeTrfase_AS"/>
</dbReference>
<gene>
    <name evidence="10" type="ORF">BLA18112_02077</name>
</gene>
<evidence type="ECO:0000256" key="8">
    <source>
        <dbReference type="ARBA" id="ARBA00049348"/>
    </source>
</evidence>
<evidence type="ECO:0000256" key="1">
    <source>
        <dbReference type="ARBA" id="ARBA00001286"/>
    </source>
</evidence>
<sequence>MTVRSVSTFKYVFRAPGSRVTDSIRFAIGQTTLGVVMVGRSQRGVCAIFLGDDAQALQEQLAEAFPTNELRVDQAALAFELRQVIAFIDNEQSAGVIDLDICGTAFQQKVWQALCEIPAGQTRSYSEVARDLGTPEAVRAVAGACASNVMAIAIPCHRVVRSDGSVSGYRWGLERKLALLAEECAQ</sequence>
<dbReference type="FunFam" id="1.10.10.10:FF:000214">
    <property type="entry name" value="Methylated-DNA--protein-cysteine methyltransferase"/>
    <property type="match status" value="1"/>
</dbReference>
<comment type="similarity">
    <text evidence="2">Belongs to the MGMT family.</text>
</comment>
<dbReference type="EC" id="2.1.1.63" evidence="3"/>
<keyword evidence="5 10" id="KW-0808">Transferase</keyword>
<evidence type="ECO:0000256" key="7">
    <source>
        <dbReference type="ARBA" id="ARBA00023204"/>
    </source>
</evidence>
<dbReference type="Pfam" id="PF01035">
    <property type="entry name" value="DNA_binding_1"/>
    <property type="match status" value="1"/>
</dbReference>
<reference evidence="10 11" key="1">
    <citation type="submission" date="2019-09" db="EMBL/GenBank/DDBJ databases">
        <authorList>
            <person name="Depoorter E."/>
        </authorList>
    </citation>
    <scope>NUCLEOTIDE SEQUENCE [LARGE SCALE GENOMIC DNA]</scope>
    <source>
        <strain evidence="10">R-18112</strain>
    </source>
</reference>
<keyword evidence="6" id="KW-0227">DNA damage</keyword>
<keyword evidence="4 10" id="KW-0489">Methyltransferase</keyword>
<dbReference type="SUPFAM" id="SSF46767">
    <property type="entry name" value="Methylated DNA-protein cysteine methyltransferase, C-terminal domain"/>
    <property type="match status" value="1"/>
</dbReference>
<evidence type="ECO:0000256" key="6">
    <source>
        <dbReference type="ARBA" id="ARBA00022763"/>
    </source>
</evidence>
<proteinExistence type="inferred from homology"/>
<evidence type="ECO:0000313" key="10">
    <source>
        <dbReference type="EMBL" id="VWC72887.1"/>
    </source>
</evidence>
<comment type="catalytic activity">
    <reaction evidence="8">
        <text>a 6-O-methyl-2'-deoxyguanosine in DNA + L-cysteinyl-[protein] = S-methyl-L-cysteinyl-[protein] + a 2'-deoxyguanosine in DNA</text>
        <dbReference type="Rhea" id="RHEA:24000"/>
        <dbReference type="Rhea" id="RHEA-COMP:10131"/>
        <dbReference type="Rhea" id="RHEA-COMP:10132"/>
        <dbReference type="Rhea" id="RHEA-COMP:11367"/>
        <dbReference type="Rhea" id="RHEA-COMP:11368"/>
        <dbReference type="ChEBI" id="CHEBI:29950"/>
        <dbReference type="ChEBI" id="CHEBI:82612"/>
        <dbReference type="ChEBI" id="CHEBI:85445"/>
        <dbReference type="ChEBI" id="CHEBI:85448"/>
        <dbReference type="EC" id="2.1.1.63"/>
    </reaction>
</comment>
<dbReference type="Gene3D" id="1.10.10.10">
    <property type="entry name" value="Winged helix-like DNA-binding domain superfamily/Winged helix DNA-binding domain"/>
    <property type="match status" value="1"/>
</dbReference>
<dbReference type="CDD" id="cd06445">
    <property type="entry name" value="ATase"/>
    <property type="match status" value="1"/>
</dbReference>
<dbReference type="InterPro" id="IPR036388">
    <property type="entry name" value="WH-like_DNA-bd_sf"/>
</dbReference>
<evidence type="ECO:0000313" key="11">
    <source>
        <dbReference type="Proteomes" id="UP000494274"/>
    </source>
</evidence>
<protein>
    <recommendedName>
        <fullName evidence="3">methylated-DNA--[protein]-cysteine S-methyltransferase</fullName>
        <ecNumber evidence="3">2.1.1.63</ecNumber>
    </recommendedName>
</protein>
<dbReference type="PROSITE" id="PS00374">
    <property type="entry name" value="MGMT"/>
    <property type="match status" value="1"/>
</dbReference>
<evidence type="ECO:0000256" key="5">
    <source>
        <dbReference type="ARBA" id="ARBA00022679"/>
    </source>
</evidence>
<evidence type="ECO:0000256" key="2">
    <source>
        <dbReference type="ARBA" id="ARBA00008711"/>
    </source>
</evidence>
<feature type="domain" description="Methylated-DNA-[protein]-cysteine S-methyltransferase DNA binding" evidence="9">
    <location>
        <begin position="105"/>
        <end position="183"/>
    </location>
</feature>
<dbReference type="GO" id="GO:0006281">
    <property type="term" value="P:DNA repair"/>
    <property type="evidence" value="ECO:0007669"/>
    <property type="project" value="UniProtKB-KW"/>
</dbReference>
<dbReference type="InterPro" id="IPR036631">
    <property type="entry name" value="MGMT_N_sf"/>
</dbReference>
<dbReference type="AlphaFoldDB" id="A0A6P2ULN5"/>
<name>A0A6P2ULN5_BURL3</name>
<dbReference type="EMBL" id="CABVQI010000005">
    <property type="protein sequence ID" value="VWC72887.1"/>
    <property type="molecule type" value="Genomic_DNA"/>
</dbReference>
<dbReference type="SUPFAM" id="SSF53155">
    <property type="entry name" value="Methylated DNA-protein cysteine methyltransferase domain"/>
    <property type="match status" value="1"/>
</dbReference>
<dbReference type="PANTHER" id="PTHR10815:SF14">
    <property type="entry name" value="BIFUNCTIONAL TRANSCRIPTIONAL ACTIVATOR_DNA REPAIR ENZYME ADA"/>
    <property type="match status" value="1"/>
</dbReference>
<dbReference type="InterPro" id="IPR036217">
    <property type="entry name" value="MethylDNA_cys_MeTrfase_DNAb"/>
</dbReference>
<dbReference type="NCBIfam" id="TIGR00589">
    <property type="entry name" value="ogt"/>
    <property type="match status" value="1"/>
</dbReference>
<dbReference type="RefSeq" id="WP_175043564.1">
    <property type="nucleotide sequence ID" value="NZ_CABVQI010000005.1"/>
</dbReference>
<dbReference type="InterPro" id="IPR014048">
    <property type="entry name" value="MethylDNA_cys_MeTrfase_DNA-bd"/>
</dbReference>
<dbReference type="Proteomes" id="UP000494274">
    <property type="component" value="Unassembled WGS sequence"/>
</dbReference>
<dbReference type="GO" id="GO:0003908">
    <property type="term" value="F:methylated-DNA-[protein]-cysteine S-methyltransferase activity"/>
    <property type="evidence" value="ECO:0007669"/>
    <property type="project" value="UniProtKB-EC"/>
</dbReference>
<evidence type="ECO:0000256" key="4">
    <source>
        <dbReference type="ARBA" id="ARBA00022603"/>
    </source>
</evidence>
<evidence type="ECO:0000256" key="3">
    <source>
        <dbReference type="ARBA" id="ARBA00011918"/>
    </source>
</evidence>
<organism evidence="10 11">
    <name type="scientific">Burkholderia lata (strain ATCC 17760 / DSM 23089 / LMG 22485 / NCIMB 9086 / R18194 / 383)</name>
    <dbReference type="NCBI Taxonomy" id="482957"/>
    <lineage>
        <taxon>Bacteria</taxon>
        <taxon>Pseudomonadati</taxon>
        <taxon>Pseudomonadota</taxon>
        <taxon>Betaproteobacteria</taxon>
        <taxon>Burkholderiales</taxon>
        <taxon>Burkholderiaceae</taxon>
        <taxon>Burkholderia</taxon>
        <taxon>Burkholderia cepacia complex</taxon>
    </lineage>
</organism>
<comment type="catalytic activity">
    <reaction evidence="1">
        <text>a 4-O-methyl-thymidine in DNA + L-cysteinyl-[protein] = a thymidine in DNA + S-methyl-L-cysteinyl-[protein]</text>
        <dbReference type="Rhea" id="RHEA:53428"/>
        <dbReference type="Rhea" id="RHEA-COMP:10131"/>
        <dbReference type="Rhea" id="RHEA-COMP:10132"/>
        <dbReference type="Rhea" id="RHEA-COMP:13555"/>
        <dbReference type="Rhea" id="RHEA-COMP:13556"/>
        <dbReference type="ChEBI" id="CHEBI:29950"/>
        <dbReference type="ChEBI" id="CHEBI:82612"/>
        <dbReference type="ChEBI" id="CHEBI:137386"/>
        <dbReference type="ChEBI" id="CHEBI:137387"/>
        <dbReference type="EC" id="2.1.1.63"/>
    </reaction>
</comment>